<dbReference type="InterPro" id="IPR055768">
    <property type="entry name" value="DUF7344"/>
</dbReference>
<dbReference type="Pfam" id="PF24035">
    <property type="entry name" value="DUF7344"/>
    <property type="match status" value="1"/>
</dbReference>
<dbReference type="RefSeq" id="WP_207289943.1">
    <property type="nucleotide sequence ID" value="NZ_CP071462.1"/>
</dbReference>
<dbReference type="AlphaFoldDB" id="A0A8A2VIR7"/>
<gene>
    <name evidence="3" type="ORF">J0X25_04455</name>
</gene>
<reference evidence="3 4" key="1">
    <citation type="submission" date="2021-03" db="EMBL/GenBank/DDBJ databases">
        <title>Haloterrigena longa sp. nov. and Haloterrigena limicola sp. nov., extremely halophilic archaea isolated from a salt lake.</title>
        <authorList>
            <person name="Henglin C."/>
        </authorList>
    </citation>
    <scope>NUCLEOTIDE SEQUENCE [LARGE SCALE GENOMIC DNA]</scope>
    <source>
        <strain evidence="3 4">KZCA68</strain>
    </source>
</reference>
<sequence>MAALDNAVDVERFARLTDLPVPTAASLLETVRTRIAIHALSRSDRELPLEELAAAVAAVDAERTRSEISVSLVHATLPKLEDYGVLRYELRFDTLRLSGPIVGLEDPLGERRAGTASPESIGVLESGR</sequence>
<accession>A0A8A2VIR7</accession>
<evidence type="ECO:0000259" key="2">
    <source>
        <dbReference type="Pfam" id="PF24035"/>
    </source>
</evidence>
<dbReference type="EMBL" id="CP071462">
    <property type="protein sequence ID" value="QSX00223.1"/>
    <property type="molecule type" value="Genomic_DNA"/>
</dbReference>
<feature type="region of interest" description="Disordered" evidence="1">
    <location>
        <begin position="106"/>
        <end position="128"/>
    </location>
</feature>
<keyword evidence="4" id="KW-1185">Reference proteome</keyword>
<dbReference type="Proteomes" id="UP000663203">
    <property type="component" value="Chromosome"/>
</dbReference>
<evidence type="ECO:0000313" key="4">
    <source>
        <dbReference type="Proteomes" id="UP000663203"/>
    </source>
</evidence>
<name>A0A8A2VIR7_9EURY</name>
<protein>
    <recommendedName>
        <fullName evidence="2">DUF7344 domain-containing protein</fullName>
    </recommendedName>
</protein>
<evidence type="ECO:0000256" key="1">
    <source>
        <dbReference type="SAM" id="MobiDB-lite"/>
    </source>
</evidence>
<dbReference type="KEGG" id="hakz:J0X25_04455"/>
<feature type="domain" description="DUF7344" evidence="2">
    <location>
        <begin position="26"/>
        <end position="91"/>
    </location>
</feature>
<organism evidence="3 4">
    <name type="scientific">Haloterrigena alkaliphila</name>
    <dbReference type="NCBI Taxonomy" id="2816475"/>
    <lineage>
        <taxon>Archaea</taxon>
        <taxon>Methanobacteriati</taxon>
        <taxon>Methanobacteriota</taxon>
        <taxon>Stenosarchaea group</taxon>
        <taxon>Halobacteria</taxon>
        <taxon>Halobacteriales</taxon>
        <taxon>Natrialbaceae</taxon>
        <taxon>Haloterrigena</taxon>
    </lineage>
</organism>
<proteinExistence type="predicted"/>
<dbReference type="GeneID" id="63186530"/>
<evidence type="ECO:0000313" key="3">
    <source>
        <dbReference type="EMBL" id="QSX00223.1"/>
    </source>
</evidence>